<evidence type="ECO:0000313" key="3">
    <source>
        <dbReference type="Proteomes" id="UP000557392"/>
    </source>
</evidence>
<dbReference type="PROSITE" id="PS51257">
    <property type="entry name" value="PROKAR_LIPOPROTEIN"/>
    <property type="match status" value="1"/>
</dbReference>
<name>A0A7W6JWJ5_9SPHN</name>
<evidence type="ECO:0000256" key="1">
    <source>
        <dbReference type="SAM" id="MobiDB-lite"/>
    </source>
</evidence>
<reference evidence="2 3" key="1">
    <citation type="submission" date="2020-08" db="EMBL/GenBank/DDBJ databases">
        <title>Genomic Encyclopedia of Type Strains, Phase IV (KMG-IV): sequencing the most valuable type-strain genomes for metagenomic binning, comparative biology and taxonomic classification.</title>
        <authorList>
            <person name="Goeker M."/>
        </authorList>
    </citation>
    <scope>NUCLEOTIDE SEQUENCE [LARGE SCALE GENOMIC DNA]</scope>
    <source>
        <strain evidence="2 3">DSM 101806</strain>
    </source>
</reference>
<dbReference type="RefSeq" id="WP_184000223.1">
    <property type="nucleotide sequence ID" value="NZ_JACIEH010000004.1"/>
</dbReference>
<sequence length="182" mass="19136">MHRKLLVFASALAIAGCSETPRVVPSSPPRPAPAPTPTPVPTPSPAPAPTLAADWRDWPLTPGNWVYKQDGRGSVALYGVAGGEADLILRCDAGRSRVVLSRKGAGVANLTLRTTSTLRQLPVQPLPGATTPWLAADLGPRDSILDAMGYSRGRFLVQGNGLPTLVVPAYAEILRVAEDCRG</sequence>
<gene>
    <name evidence="2" type="ORF">GGR46_004449</name>
</gene>
<accession>A0A7W6JWJ5</accession>
<comment type="caution">
    <text evidence="2">The sequence shown here is derived from an EMBL/GenBank/DDBJ whole genome shotgun (WGS) entry which is preliminary data.</text>
</comment>
<organism evidence="2 3">
    <name type="scientific">Sphingomonas kyeonggiensis</name>
    <dbReference type="NCBI Taxonomy" id="1268553"/>
    <lineage>
        <taxon>Bacteria</taxon>
        <taxon>Pseudomonadati</taxon>
        <taxon>Pseudomonadota</taxon>
        <taxon>Alphaproteobacteria</taxon>
        <taxon>Sphingomonadales</taxon>
        <taxon>Sphingomonadaceae</taxon>
        <taxon>Sphingomonas</taxon>
    </lineage>
</organism>
<feature type="compositionally biased region" description="Pro residues" evidence="1">
    <location>
        <begin position="26"/>
        <end position="48"/>
    </location>
</feature>
<dbReference type="AlphaFoldDB" id="A0A7W6JWJ5"/>
<dbReference type="Proteomes" id="UP000557392">
    <property type="component" value="Unassembled WGS sequence"/>
</dbReference>
<evidence type="ECO:0000313" key="2">
    <source>
        <dbReference type="EMBL" id="MBB4100860.1"/>
    </source>
</evidence>
<proteinExistence type="predicted"/>
<dbReference type="EMBL" id="JACIEH010000004">
    <property type="protein sequence ID" value="MBB4100860.1"/>
    <property type="molecule type" value="Genomic_DNA"/>
</dbReference>
<protein>
    <recommendedName>
        <fullName evidence="4">Lipoprotein</fullName>
    </recommendedName>
</protein>
<evidence type="ECO:0008006" key="4">
    <source>
        <dbReference type="Google" id="ProtNLM"/>
    </source>
</evidence>
<keyword evidence="3" id="KW-1185">Reference proteome</keyword>
<feature type="region of interest" description="Disordered" evidence="1">
    <location>
        <begin position="20"/>
        <end position="50"/>
    </location>
</feature>